<dbReference type="PANTHER" id="PTHR38781">
    <property type="entry name" value="ANTITOXIN DINJ-RELATED"/>
    <property type="match status" value="1"/>
</dbReference>
<dbReference type="InterPro" id="IPR013321">
    <property type="entry name" value="Arc_rbn_hlx_hlx"/>
</dbReference>
<evidence type="ECO:0000313" key="7">
    <source>
        <dbReference type="Proteomes" id="UP000268870"/>
    </source>
</evidence>
<dbReference type="InterPro" id="IPR007337">
    <property type="entry name" value="RelB/DinJ"/>
</dbReference>
<name>A0A0H1H502_STRAG</name>
<comment type="similarity">
    <text evidence="1">Belongs to the RelB/DinJ antitoxin family.</text>
</comment>
<dbReference type="AlphaFoldDB" id="A0A0H1H502"/>
<evidence type="ECO:0000313" key="5">
    <source>
        <dbReference type="EMBL" id="VED64550.1"/>
    </source>
</evidence>
<dbReference type="EMBL" id="LR134265">
    <property type="protein sequence ID" value="VED64550.1"/>
    <property type="molecule type" value="Genomic_DNA"/>
</dbReference>
<keyword evidence="2" id="KW-1277">Toxin-antitoxin system</keyword>
<dbReference type="Gene3D" id="1.10.1220.10">
    <property type="entry name" value="Met repressor-like"/>
    <property type="match status" value="1"/>
</dbReference>
<dbReference type="Proteomes" id="UP001230629">
    <property type="component" value="Unassembled WGS sequence"/>
</dbReference>
<dbReference type="Proteomes" id="UP000268870">
    <property type="component" value="Chromosome"/>
</dbReference>
<dbReference type="PANTHER" id="PTHR38781:SF1">
    <property type="entry name" value="ANTITOXIN DINJ-RELATED"/>
    <property type="match status" value="1"/>
</dbReference>
<evidence type="ECO:0000313" key="4">
    <source>
        <dbReference type="EMBL" id="MDK6899425.1"/>
    </source>
</evidence>
<dbReference type="KEGG" id="sagg:EN73_09660"/>
<dbReference type="GO" id="GO:0006351">
    <property type="term" value="P:DNA-templated transcription"/>
    <property type="evidence" value="ECO:0007669"/>
    <property type="project" value="TreeGrafter"/>
</dbReference>
<protein>
    <submittedName>
        <fullName evidence="5">DNA-damage-inducible protein J, putative</fullName>
    </submittedName>
    <submittedName>
        <fullName evidence="4">Type II toxin-antitoxin system RelB/DinJ family antitoxin</fullName>
    </submittedName>
    <submittedName>
        <fullName evidence="3">XRE family transcriptional regulator</fullName>
    </submittedName>
</protein>
<reference evidence="5 7" key="2">
    <citation type="submission" date="2018-12" db="EMBL/GenBank/DDBJ databases">
        <authorList>
            <consortium name="Pathogen Informatics"/>
        </authorList>
    </citation>
    <scope>NUCLEOTIDE SEQUENCE [LARGE SCALE GENOMIC DNA]</scope>
    <source>
        <strain evidence="5 7">NCTC8184</strain>
    </source>
</reference>
<proteinExistence type="inferred from homology"/>
<evidence type="ECO:0000256" key="2">
    <source>
        <dbReference type="ARBA" id="ARBA00022649"/>
    </source>
</evidence>
<evidence type="ECO:0000313" key="6">
    <source>
        <dbReference type="Proteomes" id="UP000035346"/>
    </source>
</evidence>
<gene>
    <name evidence="5" type="ORF">NCTC8184_00523</name>
    <name evidence="4" type="ORF">QP229_05390</name>
    <name evidence="3" type="ORF">WA04_04375</name>
</gene>
<reference evidence="3 6" key="1">
    <citation type="journal article" date="2015" name="PLoS ONE">
        <title>Genomic analysis reveals the molecular basis for capsule loss in the group B streptococcus population.</title>
        <authorList>
            <consortium name="DEVANI Consortium"/>
            <person name="Rosini R."/>
            <person name="Campisi E."/>
            <person name="De Chiara M."/>
            <person name="Tettelin H."/>
            <person name="Rinaudo D."/>
            <person name="Toniolo C."/>
            <person name="Metruccio M."/>
            <person name="Guidotti S."/>
            <person name="Sorensen U.B."/>
            <person name="Kilian M."/>
            <person name="Ramirez M."/>
            <person name="Janulczyk R."/>
            <person name="Donati C."/>
            <person name="Grandi G."/>
            <person name="Margarit I."/>
        </authorList>
    </citation>
    <scope>NUCLEOTIDE SEQUENCE [LARGE SCALE GENOMIC DNA]</scope>
    <source>
        <strain evidence="3 6">DK-B-USS-215</strain>
    </source>
</reference>
<sequence length="97" mass="11170">MSTVAVRVDAQLKDEATKLFQSLGLDMSTAVKMFLIQSVKTQSIPFEIKNKSFISDEEFQKLVELNSKGIRVRADDPESVKEFFGDEDFSEYEEYFK</sequence>
<dbReference type="GO" id="GO:0006355">
    <property type="term" value="P:regulation of DNA-templated transcription"/>
    <property type="evidence" value="ECO:0007669"/>
    <property type="project" value="InterPro"/>
</dbReference>
<dbReference type="Proteomes" id="UP000035346">
    <property type="component" value="Unassembled WGS sequence"/>
</dbReference>
<accession>A0A0H1H502</accession>
<dbReference type="Pfam" id="PF04221">
    <property type="entry name" value="RelB"/>
    <property type="match status" value="1"/>
</dbReference>
<reference evidence="4" key="3">
    <citation type="submission" date="2023-05" db="EMBL/GenBank/DDBJ databases">
        <title>Cataloging the Phylogenetic Diversity of Human Bladder Bacteria.</title>
        <authorList>
            <person name="Du J."/>
        </authorList>
    </citation>
    <scope>NUCLEOTIDE SEQUENCE</scope>
    <source>
        <strain evidence="4">UMB8703</strain>
    </source>
</reference>
<evidence type="ECO:0000313" key="3">
    <source>
        <dbReference type="EMBL" id="KLL40151.1"/>
    </source>
</evidence>
<dbReference type="NCBIfam" id="TIGR02384">
    <property type="entry name" value="RelB_DinJ"/>
    <property type="match status" value="1"/>
</dbReference>
<organism evidence="3 6">
    <name type="scientific">Streptococcus agalactiae</name>
    <dbReference type="NCBI Taxonomy" id="1311"/>
    <lineage>
        <taxon>Bacteria</taxon>
        <taxon>Bacillati</taxon>
        <taxon>Bacillota</taxon>
        <taxon>Bacilli</taxon>
        <taxon>Lactobacillales</taxon>
        <taxon>Streptococcaceae</taxon>
        <taxon>Streptococcus</taxon>
    </lineage>
</organism>
<dbReference type="RefSeq" id="WP_000108708.1">
    <property type="nucleotide sequence ID" value="NZ_CABMHV010000024.1"/>
</dbReference>
<dbReference type="EMBL" id="LBKL01000052">
    <property type="protein sequence ID" value="KLL40151.1"/>
    <property type="molecule type" value="Genomic_DNA"/>
</dbReference>
<evidence type="ECO:0000256" key="1">
    <source>
        <dbReference type="ARBA" id="ARBA00010562"/>
    </source>
</evidence>
<dbReference type="EMBL" id="JASOIH010000003">
    <property type="protein sequence ID" value="MDK6899425.1"/>
    <property type="molecule type" value="Genomic_DNA"/>
</dbReference>